<sequence length="144" mass="15924">MTTAEHPLLTLLNQQQAQLNALLLLLQQELNVLSSRDIDVLDELTQQKAQLLSQITDIDVAISQQPDLENHVKMDWFTSQVIALDSLLDACKSQTQVNQHVLEHSQLTLDRLKNELLASKGKSGLTYTNKGKPAVDNKGSGVKA</sequence>
<dbReference type="InterPro" id="IPR036679">
    <property type="entry name" value="FlgN-like_sf"/>
</dbReference>
<evidence type="ECO:0000256" key="4">
    <source>
        <dbReference type="SAM" id="MobiDB-lite"/>
    </source>
</evidence>
<evidence type="ECO:0000313" key="6">
    <source>
        <dbReference type="Proteomes" id="UP000634667"/>
    </source>
</evidence>
<dbReference type="EMBL" id="BMYR01000007">
    <property type="protein sequence ID" value="GGW63616.1"/>
    <property type="molecule type" value="Genomic_DNA"/>
</dbReference>
<comment type="function">
    <text evidence="1">Required for the efficient initiation of filament assembly.</text>
</comment>
<evidence type="ECO:0000256" key="3">
    <source>
        <dbReference type="ARBA" id="ARBA00022795"/>
    </source>
</evidence>
<dbReference type="Pfam" id="PF05130">
    <property type="entry name" value="FlgN"/>
    <property type="match status" value="1"/>
</dbReference>
<comment type="similarity">
    <text evidence="2">Belongs to the FlgN family.</text>
</comment>
<protein>
    <recommendedName>
        <fullName evidence="7">Flagellar biosynthesis protein FlgN</fullName>
    </recommendedName>
</protein>
<evidence type="ECO:0000256" key="1">
    <source>
        <dbReference type="ARBA" id="ARBA00002397"/>
    </source>
</evidence>
<name>A0ABQ2WQJ1_9ALTE</name>
<feature type="region of interest" description="Disordered" evidence="4">
    <location>
        <begin position="123"/>
        <end position="144"/>
    </location>
</feature>
<dbReference type="Proteomes" id="UP000634667">
    <property type="component" value="Unassembled WGS sequence"/>
</dbReference>
<dbReference type="RefSeq" id="WP_189483004.1">
    <property type="nucleotide sequence ID" value="NZ_BMYR01000007.1"/>
</dbReference>
<gene>
    <name evidence="5" type="ORF">GCM10008111_19610</name>
</gene>
<comment type="caution">
    <text evidence="5">The sequence shown here is derived from an EMBL/GenBank/DDBJ whole genome shotgun (WGS) entry which is preliminary data.</text>
</comment>
<keyword evidence="3" id="KW-1005">Bacterial flagellum biogenesis</keyword>
<dbReference type="InterPro" id="IPR007809">
    <property type="entry name" value="FlgN-like"/>
</dbReference>
<evidence type="ECO:0000256" key="2">
    <source>
        <dbReference type="ARBA" id="ARBA00007703"/>
    </source>
</evidence>
<reference evidence="6" key="1">
    <citation type="journal article" date="2019" name="Int. J. Syst. Evol. Microbiol.">
        <title>The Global Catalogue of Microorganisms (GCM) 10K type strain sequencing project: providing services to taxonomists for standard genome sequencing and annotation.</title>
        <authorList>
            <consortium name="The Broad Institute Genomics Platform"/>
            <consortium name="The Broad Institute Genome Sequencing Center for Infectious Disease"/>
            <person name="Wu L."/>
            <person name="Ma J."/>
        </authorList>
    </citation>
    <scope>NUCLEOTIDE SEQUENCE [LARGE SCALE GENOMIC DNA]</scope>
    <source>
        <strain evidence="6">KCTC 23723</strain>
    </source>
</reference>
<dbReference type="Gene3D" id="1.20.58.300">
    <property type="entry name" value="FlgN-like"/>
    <property type="match status" value="1"/>
</dbReference>
<dbReference type="SUPFAM" id="SSF140566">
    <property type="entry name" value="FlgN-like"/>
    <property type="match status" value="1"/>
</dbReference>
<evidence type="ECO:0008006" key="7">
    <source>
        <dbReference type="Google" id="ProtNLM"/>
    </source>
</evidence>
<accession>A0ABQ2WQJ1</accession>
<keyword evidence="6" id="KW-1185">Reference proteome</keyword>
<proteinExistence type="inferred from homology"/>
<organism evidence="5 6">
    <name type="scientific">Alishewanella tabrizica</name>
    <dbReference type="NCBI Taxonomy" id="671278"/>
    <lineage>
        <taxon>Bacteria</taxon>
        <taxon>Pseudomonadati</taxon>
        <taxon>Pseudomonadota</taxon>
        <taxon>Gammaproteobacteria</taxon>
        <taxon>Alteromonadales</taxon>
        <taxon>Alteromonadaceae</taxon>
        <taxon>Alishewanella</taxon>
    </lineage>
</organism>
<evidence type="ECO:0000313" key="5">
    <source>
        <dbReference type="EMBL" id="GGW63616.1"/>
    </source>
</evidence>